<feature type="compositionally biased region" description="Polar residues" evidence="1">
    <location>
        <begin position="196"/>
        <end position="211"/>
    </location>
</feature>
<accession>A0A4Z1HQ56</accession>
<evidence type="ECO:0000313" key="3">
    <source>
        <dbReference type="Proteomes" id="UP000297527"/>
    </source>
</evidence>
<feature type="region of interest" description="Disordered" evidence="1">
    <location>
        <begin position="63"/>
        <end position="105"/>
    </location>
</feature>
<name>A0A4Z1HQ56_9HELO</name>
<organism evidence="2 3">
    <name type="scientific">Botryotinia convoluta</name>
    <dbReference type="NCBI Taxonomy" id="54673"/>
    <lineage>
        <taxon>Eukaryota</taxon>
        <taxon>Fungi</taxon>
        <taxon>Dikarya</taxon>
        <taxon>Ascomycota</taxon>
        <taxon>Pezizomycotina</taxon>
        <taxon>Leotiomycetes</taxon>
        <taxon>Helotiales</taxon>
        <taxon>Sclerotiniaceae</taxon>
        <taxon>Botryotinia</taxon>
    </lineage>
</organism>
<evidence type="ECO:0000313" key="2">
    <source>
        <dbReference type="EMBL" id="TGO51256.1"/>
    </source>
</evidence>
<feature type="region of interest" description="Disordered" evidence="1">
    <location>
        <begin position="1"/>
        <end position="20"/>
    </location>
</feature>
<protein>
    <submittedName>
        <fullName evidence="2">Uncharacterized protein</fullName>
    </submittedName>
</protein>
<sequence length="236" mass="24779">MNFVPVPAKMNQTPESSQSPLDKAMIEGKHVNTLPATSSYHEMQVAAPAASFAAIQSSSDKTKTDGEFIITPPETPFSGNTESNTGQPAPSLSAPSPPTSSCDTPVLPSSFDFLDSIAASAPYTAAPRPGTYTHQFLTSSIRTPITRKCGRCVAGCEFKTCSQSVCDDCIENVHGSPTDVSILRARLLEEHDQFPFSGTDSATTGDPSTGNAVIGDDGKGTTSNEDYATISIASDY</sequence>
<dbReference type="EMBL" id="PQXN01000165">
    <property type="protein sequence ID" value="TGO51256.1"/>
    <property type="molecule type" value="Genomic_DNA"/>
</dbReference>
<gene>
    <name evidence="2" type="ORF">BCON_0165g00060</name>
</gene>
<proteinExistence type="predicted"/>
<dbReference type="OrthoDB" id="3556059at2759"/>
<evidence type="ECO:0000256" key="1">
    <source>
        <dbReference type="SAM" id="MobiDB-lite"/>
    </source>
</evidence>
<dbReference type="Proteomes" id="UP000297527">
    <property type="component" value="Unassembled WGS sequence"/>
</dbReference>
<reference evidence="2 3" key="1">
    <citation type="submission" date="2017-12" db="EMBL/GenBank/DDBJ databases">
        <title>Comparative genomics of Botrytis spp.</title>
        <authorList>
            <person name="Valero-Jimenez C.A."/>
            <person name="Tapia P."/>
            <person name="Veloso J."/>
            <person name="Silva-Moreno E."/>
            <person name="Staats M."/>
            <person name="Valdes J.H."/>
            <person name="Van Kan J.A.L."/>
        </authorList>
    </citation>
    <scope>NUCLEOTIDE SEQUENCE [LARGE SCALE GENOMIC DNA]</scope>
    <source>
        <strain evidence="2 3">MUCL11595</strain>
    </source>
</reference>
<dbReference type="AlphaFoldDB" id="A0A4Z1HQ56"/>
<feature type="region of interest" description="Disordered" evidence="1">
    <location>
        <begin position="195"/>
        <end position="225"/>
    </location>
</feature>
<comment type="caution">
    <text evidence="2">The sequence shown here is derived from an EMBL/GenBank/DDBJ whole genome shotgun (WGS) entry which is preliminary data.</text>
</comment>
<feature type="compositionally biased region" description="Polar residues" evidence="1">
    <location>
        <begin position="10"/>
        <end position="20"/>
    </location>
</feature>
<keyword evidence="3" id="KW-1185">Reference proteome</keyword>
<feature type="compositionally biased region" description="Polar residues" evidence="1">
    <location>
        <begin position="77"/>
        <end position="87"/>
    </location>
</feature>